<feature type="domain" description="Metallo-beta-lactamase" evidence="1">
    <location>
        <begin position="38"/>
        <end position="255"/>
    </location>
</feature>
<dbReference type="EMBL" id="WNME01000013">
    <property type="protein sequence ID" value="MUB65054.1"/>
    <property type="molecule type" value="Genomic_DNA"/>
</dbReference>
<name>A0AAW9WJ33_9FIRM</name>
<dbReference type="AlphaFoldDB" id="A0AAW9WJ33"/>
<dbReference type="InterPro" id="IPR036866">
    <property type="entry name" value="RibonucZ/Hydroxyglut_hydro"/>
</dbReference>
<comment type="caution">
    <text evidence="2">The sequence shown here is derived from an EMBL/GenBank/DDBJ whole genome shotgun (WGS) entry which is preliminary data.</text>
</comment>
<dbReference type="SMART" id="SM00849">
    <property type="entry name" value="Lactamase_B"/>
    <property type="match status" value="1"/>
</dbReference>
<reference evidence="2 3" key="1">
    <citation type="submission" date="2019-09" db="EMBL/GenBank/DDBJ databases">
        <title>Draft genome sequencing of Hungatella hathewayi 123Y-2.</title>
        <authorList>
            <person name="Lv Q."/>
            <person name="Li S."/>
        </authorList>
    </citation>
    <scope>NUCLEOTIDE SEQUENCE [LARGE SCALE GENOMIC DNA]</scope>
    <source>
        <strain evidence="2 3">123Y-2</strain>
    </source>
</reference>
<dbReference type="Proteomes" id="UP000434223">
    <property type="component" value="Unassembled WGS sequence"/>
</dbReference>
<organism evidence="2 3">
    <name type="scientific">Hungatella hathewayi</name>
    <dbReference type="NCBI Taxonomy" id="154046"/>
    <lineage>
        <taxon>Bacteria</taxon>
        <taxon>Bacillati</taxon>
        <taxon>Bacillota</taxon>
        <taxon>Clostridia</taxon>
        <taxon>Lachnospirales</taxon>
        <taxon>Lachnospiraceae</taxon>
        <taxon>Hungatella</taxon>
    </lineage>
</organism>
<dbReference type="PANTHER" id="PTHR23131">
    <property type="entry name" value="ENDORIBONUCLEASE LACTB2"/>
    <property type="match status" value="1"/>
</dbReference>
<sequence>MEIINGKQQRCEGENDMQEIYHNIFQETISYSDRHMSPRNLYLIRQPGRSLMVDTSFRFERDWEILRSMVETLGVSYKDLDVFITHDHPDHTGLVPALQELGASVFMNPEETRKRADLLHCYLADEASRIQNLRIVGVTKKDTPEVYQAIMEYTGRAYAERGKAQDFSFIPVHPGETLDYGEYVFDVVSLKGHTFGQCGLYERSHGFLFCGDQIMTTIVPIVGSQQKDLGLLKCYMESLGYMKHRYADCRILPCHYGPIEDVGKEANRIILGYLDKCEIMKRILEEDGGLMTTRDVGVRAYGRSQGPPDYRHFVSCTQIWAKTFSCLEFMYGEGLVERIARDGIIYWKL</sequence>
<dbReference type="InterPro" id="IPR050662">
    <property type="entry name" value="Sec-metab_biosynth-thioest"/>
</dbReference>
<gene>
    <name evidence="2" type="ORF">GNE07_18720</name>
</gene>
<dbReference type="Gene3D" id="3.60.15.10">
    <property type="entry name" value="Ribonuclease Z/Hydroxyacylglutathione hydrolase-like"/>
    <property type="match status" value="1"/>
</dbReference>
<dbReference type="InterPro" id="IPR001279">
    <property type="entry name" value="Metallo-B-lactamas"/>
</dbReference>
<evidence type="ECO:0000259" key="1">
    <source>
        <dbReference type="SMART" id="SM00849"/>
    </source>
</evidence>
<dbReference type="SUPFAM" id="SSF56281">
    <property type="entry name" value="Metallo-hydrolase/oxidoreductase"/>
    <property type="match status" value="1"/>
</dbReference>
<evidence type="ECO:0000313" key="3">
    <source>
        <dbReference type="Proteomes" id="UP000434223"/>
    </source>
</evidence>
<dbReference type="PANTHER" id="PTHR23131:SF4">
    <property type="entry name" value="METALLO-BETA-LACTAMASE SUPERFAMILY POTEIN"/>
    <property type="match status" value="1"/>
</dbReference>
<protein>
    <submittedName>
        <fullName evidence="2">MBL fold metallo-hydrolase</fullName>
    </submittedName>
</protein>
<accession>A0AAW9WJ33</accession>
<dbReference type="Pfam" id="PF00753">
    <property type="entry name" value="Lactamase_B"/>
    <property type="match status" value="1"/>
</dbReference>
<evidence type="ECO:0000313" key="2">
    <source>
        <dbReference type="EMBL" id="MUB65054.1"/>
    </source>
</evidence>
<proteinExistence type="predicted"/>